<feature type="compositionally biased region" description="Polar residues" evidence="1">
    <location>
        <begin position="1"/>
        <end position="17"/>
    </location>
</feature>
<evidence type="ECO:0000256" key="1">
    <source>
        <dbReference type="SAM" id="MobiDB-lite"/>
    </source>
</evidence>
<evidence type="ECO:0000313" key="2">
    <source>
        <dbReference type="EMBL" id="KAF2886401.1"/>
    </source>
</evidence>
<keyword evidence="3" id="KW-1185">Reference proteome</keyword>
<gene>
    <name evidence="2" type="ORF">ILUMI_19772</name>
</gene>
<feature type="region of interest" description="Disordered" evidence="1">
    <location>
        <begin position="102"/>
        <end position="158"/>
    </location>
</feature>
<protein>
    <submittedName>
        <fullName evidence="2">Uncharacterized protein</fullName>
    </submittedName>
</protein>
<organism evidence="2 3">
    <name type="scientific">Ignelater luminosus</name>
    <name type="common">Cucubano</name>
    <name type="synonym">Pyrophorus luminosus</name>
    <dbReference type="NCBI Taxonomy" id="2038154"/>
    <lineage>
        <taxon>Eukaryota</taxon>
        <taxon>Metazoa</taxon>
        <taxon>Ecdysozoa</taxon>
        <taxon>Arthropoda</taxon>
        <taxon>Hexapoda</taxon>
        <taxon>Insecta</taxon>
        <taxon>Pterygota</taxon>
        <taxon>Neoptera</taxon>
        <taxon>Endopterygota</taxon>
        <taxon>Coleoptera</taxon>
        <taxon>Polyphaga</taxon>
        <taxon>Elateriformia</taxon>
        <taxon>Elateroidea</taxon>
        <taxon>Elateridae</taxon>
        <taxon>Agrypninae</taxon>
        <taxon>Pyrophorini</taxon>
        <taxon>Ignelater</taxon>
    </lineage>
</organism>
<feature type="region of interest" description="Disordered" evidence="1">
    <location>
        <begin position="1"/>
        <end position="33"/>
    </location>
</feature>
<proteinExistence type="predicted"/>
<sequence length="193" mass="21984">MENFNGNSTPAKLNSENLPEDMANAPTDMDAEDLTAKDLTNAPFERFEEEYDIQNITLDLQTDAEVKKPYTTELIYEMSELNNKEEEIQQLADTFCTDLESDVEPYEDSGSEYLASEHCSSESDLEPPKKFSSDFESNEEDDALQNIPPSNPPANKRDFVAWDDVDDQCIHLMKIPNDKACITLADLKKVRWK</sequence>
<dbReference type="Proteomes" id="UP000801492">
    <property type="component" value="Unassembled WGS sequence"/>
</dbReference>
<name>A0A8K0CIM8_IGNLU</name>
<evidence type="ECO:0000313" key="3">
    <source>
        <dbReference type="Proteomes" id="UP000801492"/>
    </source>
</evidence>
<dbReference type="EMBL" id="VTPC01087788">
    <property type="protein sequence ID" value="KAF2886401.1"/>
    <property type="molecule type" value="Genomic_DNA"/>
</dbReference>
<dbReference type="AlphaFoldDB" id="A0A8K0CIM8"/>
<reference evidence="2" key="1">
    <citation type="submission" date="2019-08" db="EMBL/GenBank/DDBJ databases">
        <title>The genome of the North American firefly Photinus pyralis.</title>
        <authorList>
            <consortium name="Photinus pyralis genome working group"/>
            <person name="Fallon T.R."/>
            <person name="Sander Lower S.E."/>
            <person name="Weng J.-K."/>
        </authorList>
    </citation>
    <scope>NUCLEOTIDE SEQUENCE</scope>
    <source>
        <strain evidence="2">TRF0915ILg1</strain>
        <tissue evidence="2">Whole body</tissue>
    </source>
</reference>
<comment type="caution">
    <text evidence="2">The sequence shown here is derived from an EMBL/GenBank/DDBJ whole genome shotgun (WGS) entry which is preliminary data.</text>
</comment>
<accession>A0A8K0CIM8</accession>
<dbReference type="OrthoDB" id="10596531at2759"/>